<sequence length="153" mass="16853">MHGKRELKLLNLGETYSINAPKLLFKFFPVPKAEWAGTQRIRCEETDLEAEITYGGKSFLGFKGNPRSVKGKIFFASSSKPIFEIDGHWDKTVTIKDLTSGEVRVIYNAKEVISGLKTPIVKDPKTIPKAMGGGVNVDPPMSSQRGGSWAQPV</sequence>
<evidence type="ECO:0000313" key="3">
    <source>
        <dbReference type="EMBL" id="GMN62076.1"/>
    </source>
</evidence>
<dbReference type="InterPro" id="IPR000648">
    <property type="entry name" value="Oxysterol-bd"/>
</dbReference>
<name>A0AA88J5Y7_FICCA</name>
<protein>
    <submittedName>
        <fullName evidence="3">Uncharacterized protein</fullName>
    </submittedName>
</protein>
<evidence type="ECO:0000313" key="4">
    <source>
        <dbReference type="Proteomes" id="UP001187192"/>
    </source>
</evidence>
<dbReference type="Gene3D" id="2.40.160.120">
    <property type="match status" value="1"/>
</dbReference>
<proteinExistence type="inferred from homology"/>
<organism evidence="3 4">
    <name type="scientific">Ficus carica</name>
    <name type="common">Common fig</name>
    <dbReference type="NCBI Taxonomy" id="3494"/>
    <lineage>
        <taxon>Eukaryota</taxon>
        <taxon>Viridiplantae</taxon>
        <taxon>Streptophyta</taxon>
        <taxon>Embryophyta</taxon>
        <taxon>Tracheophyta</taxon>
        <taxon>Spermatophyta</taxon>
        <taxon>Magnoliopsida</taxon>
        <taxon>eudicotyledons</taxon>
        <taxon>Gunneridae</taxon>
        <taxon>Pentapetalae</taxon>
        <taxon>rosids</taxon>
        <taxon>fabids</taxon>
        <taxon>Rosales</taxon>
        <taxon>Moraceae</taxon>
        <taxon>Ficeae</taxon>
        <taxon>Ficus</taxon>
    </lineage>
</organism>
<accession>A0AA88J5Y7</accession>
<comment type="caution">
    <text evidence="3">The sequence shown here is derived from an EMBL/GenBank/DDBJ whole genome shotgun (WGS) entry which is preliminary data.</text>
</comment>
<dbReference type="GO" id="GO:0032934">
    <property type="term" value="F:sterol binding"/>
    <property type="evidence" value="ECO:0007669"/>
    <property type="project" value="TreeGrafter"/>
</dbReference>
<dbReference type="Proteomes" id="UP001187192">
    <property type="component" value="Unassembled WGS sequence"/>
</dbReference>
<dbReference type="SUPFAM" id="SSF144000">
    <property type="entry name" value="Oxysterol-binding protein-like"/>
    <property type="match status" value="1"/>
</dbReference>
<dbReference type="GO" id="GO:0005829">
    <property type="term" value="C:cytosol"/>
    <property type="evidence" value="ECO:0007669"/>
    <property type="project" value="TreeGrafter"/>
</dbReference>
<evidence type="ECO:0000256" key="2">
    <source>
        <dbReference type="SAM" id="MobiDB-lite"/>
    </source>
</evidence>
<keyword evidence="4" id="KW-1185">Reference proteome</keyword>
<comment type="similarity">
    <text evidence="1">Belongs to the OSBP family.</text>
</comment>
<feature type="region of interest" description="Disordered" evidence="2">
    <location>
        <begin position="131"/>
        <end position="153"/>
    </location>
</feature>
<dbReference type="AlphaFoldDB" id="A0AA88J5Y7"/>
<dbReference type="PANTHER" id="PTHR10972">
    <property type="entry name" value="OXYSTEROL-BINDING PROTEIN-RELATED"/>
    <property type="match status" value="1"/>
</dbReference>
<gene>
    <name evidence="3" type="ORF">TIFTF001_031171</name>
</gene>
<dbReference type="Pfam" id="PF01237">
    <property type="entry name" value="Oxysterol_BP"/>
    <property type="match status" value="1"/>
</dbReference>
<dbReference type="GO" id="GO:0016020">
    <property type="term" value="C:membrane"/>
    <property type="evidence" value="ECO:0007669"/>
    <property type="project" value="TreeGrafter"/>
</dbReference>
<evidence type="ECO:0000256" key="1">
    <source>
        <dbReference type="ARBA" id="ARBA00008842"/>
    </source>
</evidence>
<dbReference type="EMBL" id="BTGU01000122">
    <property type="protein sequence ID" value="GMN62076.1"/>
    <property type="molecule type" value="Genomic_DNA"/>
</dbReference>
<dbReference type="PANTHER" id="PTHR10972:SF102">
    <property type="entry name" value="OXYSTEROL-BINDING PROTEIN"/>
    <property type="match status" value="1"/>
</dbReference>
<reference evidence="3" key="1">
    <citation type="submission" date="2023-07" db="EMBL/GenBank/DDBJ databases">
        <title>draft genome sequence of fig (Ficus carica).</title>
        <authorList>
            <person name="Takahashi T."/>
            <person name="Nishimura K."/>
        </authorList>
    </citation>
    <scope>NUCLEOTIDE SEQUENCE</scope>
</reference>
<dbReference type="InterPro" id="IPR037239">
    <property type="entry name" value="OSBP_sf"/>
</dbReference>